<feature type="compositionally biased region" description="Polar residues" evidence="2">
    <location>
        <begin position="514"/>
        <end position="536"/>
    </location>
</feature>
<gene>
    <name evidence="4" type="ORF">Tci_008746</name>
</gene>
<evidence type="ECO:0000259" key="3">
    <source>
        <dbReference type="PROSITE" id="PS50158"/>
    </source>
</evidence>
<organism evidence="4">
    <name type="scientific">Tanacetum cinerariifolium</name>
    <name type="common">Dalmatian daisy</name>
    <name type="synonym">Chrysanthemum cinerariifolium</name>
    <dbReference type="NCBI Taxonomy" id="118510"/>
    <lineage>
        <taxon>Eukaryota</taxon>
        <taxon>Viridiplantae</taxon>
        <taxon>Streptophyta</taxon>
        <taxon>Embryophyta</taxon>
        <taxon>Tracheophyta</taxon>
        <taxon>Spermatophyta</taxon>
        <taxon>Magnoliopsida</taxon>
        <taxon>eudicotyledons</taxon>
        <taxon>Gunneridae</taxon>
        <taxon>Pentapetalae</taxon>
        <taxon>asterids</taxon>
        <taxon>campanulids</taxon>
        <taxon>Asterales</taxon>
        <taxon>Asteraceae</taxon>
        <taxon>Asteroideae</taxon>
        <taxon>Anthemideae</taxon>
        <taxon>Anthemidinae</taxon>
        <taxon>Tanacetum</taxon>
    </lineage>
</organism>
<dbReference type="InterPro" id="IPR013103">
    <property type="entry name" value="RVT_2"/>
</dbReference>
<dbReference type="InterPro" id="IPR001878">
    <property type="entry name" value="Znf_CCHC"/>
</dbReference>
<feature type="compositionally biased region" description="Polar residues" evidence="2">
    <location>
        <begin position="494"/>
        <end position="506"/>
    </location>
</feature>
<reference evidence="4" key="1">
    <citation type="journal article" date="2019" name="Sci. Rep.">
        <title>Draft genome of Tanacetum cinerariifolium, the natural source of mosquito coil.</title>
        <authorList>
            <person name="Yamashiro T."/>
            <person name="Shiraishi A."/>
            <person name="Satake H."/>
            <person name="Nakayama K."/>
        </authorList>
    </citation>
    <scope>NUCLEOTIDE SEQUENCE</scope>
</reference>
<protein>
    <submittedName>
        <fullName evidence="4">Copia protein</fullName>
    </submittedName>
</protein>
<dbReference type="Pfam" id="PF07727">
    <property type="entry name" value="RVT_2"/>
    <property type="match status" value="1"/>
</dbReference>
<dbReference type="EMBL" id="BKCJ010000847">
    <property type="protein sequence ID" value="GEU36768.1"/>
    <property type="molecule type" value="Genomic_DNA"/>
</dbReference>
<feature type="compositionally biased region" description="Polar residues" evidence="2">
    <location>
        <begin position="1167"/>
        <end position="1181"/>
    </location>
</feature>
<feature type="region of interest" description="Disordered" evidence="2">
    <location>
        <begin position="1107"/>
        <end position="1278"/>
    </location>
</feature>
<evidence type="ECO:0000313" key="4">
    <source>
        <dbReference type="EMBL" id="GEU36768.1"/>
    </source>
</evidence>
<evidence type="ECO:0000256" key="1">
    <source>
        <dbReference type="PROSITE-ProRule" id="PRU00047"/>
    </source>
</evidence>
<keyword evidence="1" id="KW-0862">Zinc</keyword>
<feature type="compositionally biased region" description="Polar residues" evidence="2">
    <location>
        <begin position="691"/>
        <end position="710"/>
    </location>
</feature>
<feature type="compositionally biased region" description="Polar residues" evidence="2">
    <location>
        <begin position="1252"/>
        <end position="1271"/>
    </location>
</feature>
<dbReference type="PROSITE" id="PS50158">
    <property type="entry name" value="ZF_CCHC"/>
    <property type="match status" value="1"/>
</dbReference>
<keyword evidence="1" id="KW-0863">Zinc-finger</keyword>
<feature type="compositionally biased region" description="Basic and acidic residues" evidence="2">
    <location>
        <begin position="24"/>
        <end position="37"/>
    </location>
</feature>
<sequence length="1714" mass="195859">MAAVNDVPQLVDKKKDGPFQPKTTDGDAKPESQWTPDERRVVVQDQRLKSIIMTKSTESLSQTYICYKTLLDELVNDCVNLSKHEINVGFMNSLPEKWLTFSHGLRNANHTLTLDLANIYRRFVYEDNLIQRRYSDTKKALITTSLSSVISTTFFSNNVIQDFQEDSDDEVEERSTKEYLRDLDVEYQERALLANSKRFIKRRNNFSGQKANENTECYKCGNKFHSARDCFSKMSIPSYQLPVNNFSSVSKGFQPKFTPKLIQSSSNSSSQTNPKFQKDYKAEYKKMKAKLALLEVSPSIPQKPKTLKPKNKCLVAEIFDWDEEEVSDDEEVTLVKVLMALADDELTVGKSHARNGKWVDITIRKVNTLLSINEDADWQNYLKYINIDIKFVEEQQLNLHSKYNKIVFELNKCRDELLNLKEAKLDAVTFQIQNTKLTKLNHALQEQLKEEKKINNKWLTKENSEAEFLTLLPLLKNLQGASSSSEMLVDEKVNSNQETQESTSKIQKTESSKSVDSSRMSQDSKPKVQNTSSSKSLRPKPIQKPQLKYEPCHYTNHSTDDCYRIFYCMICKREDHKISDNEMYIASFKRSESYKAQPYQYASTSKQILKAKAKPFPPCTHYGFNDHRPDDYRNYPECEIYGSYDHSTLGYNQNRIPKVIVSNAHDVPLTEDIEDHPDLINTKETHEQNVQDDQMITRSTDVPSGNSTEVSRPITEPLVPDVTLSQISNQASTSFYPAPQYRWSKDQNIKLVNIISNLGEGMLTRSMAAKLTAASAKLNQFYRNKVWTLVPLPYGKIAIGSKWVFRNKKDEHGTTTKYKARLVAKGYSQEERIDYDETFAPVARMVTIFLTFATYMNFKVYQMDVKSALLNDFDLKEYSDSNYAGYNMDRKITLAEAEYVVVVGCYASILWMKSQLNDYDIHYKMVPIFCDNTSDIAISNNPNFLREFWSTVVAFDPFPLTDEPEKRPLKEFLIKFSVLNGQRPLTLDFNTFCSSTGLNYNNGKCVNHPTPEAVKKELGKIAINPREIIYSDLVTKLLNKSRLKYVSYPRFISCALQVLLGPDYTQDKKFRFSPPIMSNFNFTKDPSKVTEIELMAHMIAANNQKDLVSPPPLVAKPNKGKSQSVTTTSPKSQGPEASGALSKKSKRPMSKKPPIETKVTPPKPTKGSEQSYSVSSGTVPNLQDLERDTQLTSTRLPSTLDEGTRKSQPLPENATKTTPRPEGSRGNKDSGGNKPPADMEPQNPTDVDLSETGATEDQTQSSRLRYQSLTRNEGEPLYEGELDTQPMLLTYADVRAIIVSEDEAQESEEDILGAGEETDDKSSHPTLILQVKILRKYDDTLPLTERQLVKYLRKVSRVLFERITEDQWEKHEEATVHYVNLKASIDDYYNENIAHIDQTDQLLLKDITNSIKDDPATNKKIVEASETLAKISTQTTKILSSLEESNQLIDANIFIGSSTHLPSVTQAQTITIIHPELSVPQREGKGIATNDQENSLPHLTRNSRVLDKEEEIKKAEEEARLNAISKTEVRKSLELRKHKYDSYMWTVSSRLKPEPITDIKIHPKTKPVVITIYRGTDGRNFDVHKHFLFEAFGISKLDEMREIILNKKNTMVKDLMNSLSQRKQKHMELEPETRIPGLECNQTLLENVPFINNMVIKEPEYGIFFTEEFATSMVKSPENTRFSMKLRKLIAEHLNQEKLKSKKVKLEALGYNMD</sequence>
<feature type="region of interest" description="Disordered" evidence="2">
    <location>
        <begin position="486"/>
        <end position="542"/>
    </location>
</feature>
<evidence type="ECO:0000256" key="2">
    <source>
        <dbReference type="SAM" id="MobiDB-lite"/>
    </source>
</evidence>
<proteinExistence type="predicted"/>
<feature type="compositionally biased region" description="Polar residues" evidence="2">
    <location>
        <begin position="1120"/>
        <end position="1132"/>
    </location>
</feature>
<name>A0A6L2JIC8_TANCI</name>
<feature type="domain" description="CCHC-type" evidence="3">
    <location>
        <begin position="217"/>
        <end position="230"/>
    </location>
</feature>
<feature type="region of interest" description="Disordered" evidence="2">
    <location>
        <begin position="686"/>
        <end position="713"/>
    </location>
</feature>
<accession>A0A6L2JIC8</accession>
<feature type="region of interest" description="Disordered" evidence="2">
    <location>
        <begin position="1"/>
        <end position="37"/>
    </location>
</feature>
<keyword evidence="1" id="KW-0479">Metal-binding</keyword>
<dbReference type="GO" id="GO:0008270">
    <property type="term" value="F:zinc ion binding"/>
    <property type="evidence" value="ECO:0007669"/>
    <property type="project" value="UniProtKB-KW"/>
</dbReference>
<dbReference type="GO" id="GO:0003676">
    <property type="term" value="F:nucleic acid binding"/>
    <property type="evidence" value="ECO:0007669"/>
    <property type="project" value="InterPro"/>
</dbReference>
<comment type="caution">
    <text evidence="4">The sequence shown here is derived from an EMBL/GenBank/DDBJ whole genome shotgun (WGS) entry which is preliminary data.</text>
</comment>